<keyword evidence="4" id="KW-0274">FAD</keyword>
<dbReference type="InterPro" id="IPR036188">
    <property type="entry name" value="FAD/NAD-bd_sf"/>
</dbReference>
<dbReference type="EMBL" id="JBHTOH010000068">
    <property type="protein sequence ID" value="MFD1411386.1"/>
    <property type="molecule type" value="Genomic_DNA"/>
</dbReference>
<dbReference type="PANTHER" id="PTHR43429:SF1">
    <property type="entry name" value="NAD(P)H SULFUR OXIDOREDUCTASE (COA-DEPENDENT)"/>
    <property type="match status" value="1"/>
</dbReference>
<evidence type="ECO:0000256" key="3">
    <source>
        <dbReference type="ARBA" id="ARBA00022630"/>
    </source>
</evidence>
<dbReference type="InterPro" id="IPR004099">
    <property type="entry name" value="Pyr_nucl-diS_OxRdtase_dimer"/>
</dbReference>
<name>A0ABW4BNY7_9LACO</name>
<organism evidence="10 11">
    <name type="scientific">Lapidilactobacillus gannanensis</name>
    <dbReference type="NCBI Taxonomy" id="2486002"/>
    <lineage>
        <taxon>Bacteria</taxon>
        <taxon>Bacillati</taxon>
        <taxon>Bacillota</taxon>
        <taxon>Bacilli</taxon>
        <taxon>Lactobacillales</taxon>
        <taxon>Lactobacillaceae</taxon>
        <taxon>Lapidilactobacillus</taxon>
    </lineage>
</organism>
<dbReference type="InterPro" id="IPR016156">
    <property type="entry name" value="FAD/NAD-linked_Rdtase_dimer_sf"/>
</dbReference>
<dbReference type="PRINTS" id="PR00368">
    <property type="entry name" value="FADPNR"/>
</dbReference>
<keyword evidence="11" id="KW-1185">Reference proteome</keyword>
<evidence type="ECO:0000313" key="10">
    <source>
        <dbReference type="EMBL" id="MFD1411386.1"/>
    </source>
</evidence>
<evidence type="ECO:0000256" key="2">
    <source>
        <dbReference type="ARBA" id="ARBA00009130"/>
    </source>
</evidence>
<feature type="domain" description="FAD/NAD(P)-binding" evidence="9">
    <location>
        <begin position="14"/>
        <end position="249"/>
    </location>
</feature>
<accession>A0ABW4BNY7</accession>
<sequence>MFYSSPATLAELGATVRTHHNVLKIDTKTKTLQALNIENGAVIQDHYDKLIMTTGSTAAVPPMAGIDESKVLLCKNYQQAQEIYKSAKDNHRIAVVGAGYSGTEIAESYATTDHEVLLLTSGDQILHHYIGPEIAALAGRLLKDHHVDLQLNQRVTEFTSNDQGNLEIKTQSGQTFSADIAIVCTGFVPSTSLLQRQVKMDKHGAILTNDYMQTSDPDIYAAGDSCTVHFNPTGRSAYTPLATNAIRQGVLAGVNIFGNTMPYLGTQATSAMDLFGYSIASTGLTLEYAQWGGFNVQQVVLDDNWRPDYIPTTDKIKIVLLYDRDSRRVLGAQLCSKHEIAQSANTLSVVIQNNNTIDDLAYVDMLFSPNFDSPFNYLNLVAQKAVDQEREAGFDNPRFTALGNREPRP</sequence>
<gene>
    <name evidence="10" type="ORF">ACFQ4R_07295</name>
</gene>
<dbReference type="InterPro" id="IPR023753">
    <property type="entry name" value="FAD/NAD-binding_dom"/>
</dbReference>
<dbReference type="PRINTS" id="PR00411">
    <property type="entry name" value="PNDRDTASEI"/>
</dbReference>
<evidence type="ECO:0000256" key="7">
    <source>
        <dbReference type="ARBA" id="ARBA00023284"/>
    </source>
</evidence>
<keyword evidence="7" id="KW-0676">Redox-active center</keyword>
<dbReference type="SUPFAM" id="SSF55424">
    <property type="entry name" value="FAD/NAD-linked reductases, dimerisation (C-terminal) domain"/>
    <property type="match status" value="1"/>
</dbReference>
<comment type="cofactor">
    <cofactor evidence="1">
        <name>FAD</name>
        <dbReference type="ChEBI" id="CHEBI:57692"/>
    </cofactor>
</comment>
<evidence type="ECO:0000256" key="4">
    <source>
        <dbReference type="ARBA" id="ARBA00022827"/>
    </source>
</evidence>
<evidence type="ECO:0000256" key="6">
    <source>
        <dbReference type="ARBA" id="ARBA00023097"/>
    </source>
</evidence>
<feature type="domain" description="Pyridine nucleotide-disulphide oxidoreductase dimerisation" evidence="8">
    <location>
        <begin position="276"/>
        <end position="370"/>
    </location>
</feature>
<dbReference type="InterPro" id="IPR050260">
    <property type="entry name" value="FAD-bd_OxRdtase"/>
</dbReference>
<dbReference type="RefSeq" id="WP_125651500.1">
    <property type="nucleotide sequence ID" value="NZ_JBHTOH010000068.1"/>
</dbReference>
<evidence type="ECO:0000256" key="1">
    <source>
        <dbReference type="ARBA" id="ARBA00001974"/>
    </source>
</evidence>
<comment type="similarity">
    <text evidence="2">Belongs to the class-III pyridine nucleotide-disulfide oxidoreductase family.</text>
</comment>
<evidence type="ECO:0000313" key="11">
    <source>
        <dbReference type="Proteomes" id="UP001597191"/>
    </source>
</evidence>
<dbReference type="Pfam" id="PF02852">
    <property type="entry name" value="Pyr_redox_dim"/>
    <property type="match status" value="1"/>
</dbReference>
<reference evidence="11" key="1">
    <citation type="journal article" date="2019" name="Int. J. Syst. Evol. Microbiol.">
        <title>The Global Catalogue of Microorganisms (GCM) 10K type strain sequencing project: providing services to taxonomists for standard genome sequencing and annotation.</title>
        <authorList>
            <consortium name="The Broad Institute Genomics Platform"/>
            <consortium name="The Broad Institute Genome Sequencing Center for Infectious Disease"/>
            <person name="Wu L."/>
            <person name="Ma J."/>
        </authorList>
    </citation>
    <scope>NUCLEOTIDE SEQUENCE [LARGE SCALE GENOMIC DNA]</scope>
    <source>
        <strain evidence="11">CCM 8937</strain>
    </source>
</reference>
<dbReference type="Pfam" id="PF07992">
    <property type="entry name" value="Pyr_redox_2"/>
    <property type="match status" value="1"/>
</dbReference>
<keyword evidence="3" id="KW-0285">Flavoprotein</keyword>
<keyword evidence="5" id="KW-0560">Oxidoreductase</keyword>
<dbReference type="Proteomes" id="UP001597191">
    <property type="component" value="Unassembled WGS sequence"/>
</dbReference>
<dbReference type="Gene3D" id="3.50.50.60">
    <property type="entry name" value="FAD/NAD(P)-binding domain"/>
    <property type="match status" value="2"/>
</dbReference>
<evidence type="ECO:0000259" key="8">
    <source>
        <dbReference type="Pfam" id="PF02852"/>
    </source>
</evidence>
<keyword evidence="6" id="KW-0558">Oxidation</keyword>
<dbReference type="PANTHER" id="PTHR43429">
    <property type="entry name" value="PYRIDINE NUCLEOTIDE-DISULFIDE OXIDOREDUCTASE DOMAIN-CONTAINING"/>
    <property type="match status" value="1"/>
</dbReference>
<evidence type="ECO:0000256" key="5">
    <source>
        <dbReference type="ARBA" id="ARBA00023002"/>
    </source>
</evidence>
<dbReference type="SUPFAM" id="SSF51905">
    <property type="entry name" value="FAD/NAD(P)-binding domain"/>
    <property type="match status" value="1"/>
</dbReference>
<protein>
    <submittedName>
        <fullName evidence="10">FAD-dependent oxidoreductase</fullName>
    </submittedName>
</protein>
<comment type="caution">
    <text evidence="10">The sequence shown here is derived from an EMBL/GenBank/DDBJ whole genome shotgun (WGS) entry which is preliminary data.</text>
</comment>
<dbReference type="Gene3D" id="3.30.390.30">
    <property type="match status" value="1"/>
</dbReference>
<evidence type="ECO:0000259" key="9">
    <source>
        <dbReference type="Pfam" id="PF07992"/>
    </source>
</evidence>
<proteinExistence type="inferred from homology"/>